<dbReference type="Proteomes" id="UP000036834">
    <property type="component" value="Unassembled WGS sequence"/>
</dbReference>
<dbReference type="InterPro" id="IPR006059">
    <property type="entry name" value="SBP"/>
</dbReference>
<dbReference type="AlphaFoldDB" id="A0A0K9YKK5"/>
<dbReference type="InterPro" id="IPR050490">
    <property type="entry name" value="Bact_solute-bd_prot1"/>
</dbReference>
<dbReference type="EMBL" id="BJON01000022">
    <property type="protein sequence ID" value="GED71692.1"/>
    <property type="molecule type" value="Genomic_DNA"/>
</dbReference>
<dbReference type="PATRIC" id="fig|54915.3.peg.4148"/>
<evidence type="ECO:0000313" key="5">
    <source>
        <dbReference type="EMBL" id="KNB69182.1"/>
    </source>
</evidence>
<evidence type="ECO:0000313" key="7">
    <source>
        <dbReference type="Proteomes" id="UP000319578"/>
    </source>
</evidence>
<comment type="similarity">
    <text evidence="1">Belongs to the bacterial solute-binding protein 1 family.</text>
</comment>
<organism evidence="5 6">
    <name type="scientific">Brevibacillus reuszeri</name>
    <dbReference type="NCBI Taxonomy" id="54915"/>
    <lineage>
        <taxon>Bacteria</taxon>
        <taxon>Bacillati</taxon>
        <taxon>Bacillota</taxon>
        <taxon>Bacilli</taxon>
        <taxon>Bacillales</taxon>
        <taxon>Paenibacillaceae</taxon>
        <taxon>Brevibacillus</taxon>
    </lineage>
</organism>
<proteinExistence type="inferred from homology"/>
<dbReference type="PANTHER" id="PTHR43649:SF29">
    <property type="entry name" value="OSMOPROTECTIVE COMPOUNDS-BINDING PROTEIN GGTB"/>
    <property type="match status" value="1"/>
</dbReference>
<comment type="caution">
    <text evidence="5">The sequence shown here is derived from an EMBL/GenBank/DDBJ whole genome shotgun (WGS) entry which is preliminary data.</text>
</comment>
<evidence type="ECO:0000256" key="1">
    <source>
        <dbReference type="ARBA" id="ARBA00008520"/>
    </source>
</evidence>
<reference evidence="4 7" key="3">
    <citation type="submission" date="2019-06" db="EMBL/GenBank/DDBJ databases">
        <title>Whole genome shotgun sequence of Brevibacillus reuszeri NBRC 15719.</title>
        <authorList>
            <person name="Hosoyama A."/>
            <person name="Uohara A."/>
            <person name="Ohji S."/>
            <person name="Ichikawa N."/>
        </authorList>
    </citation>
    <scope>NUCLEOTIDE SEQUENCE [LARGE SCALE GENOMIC DNA]</scope>
    <source>
        <strain evidence="4 7">NBRC 15719</strain>
    </source>
</reference>
<keyword evidence="3" id="KW-0732">Signal</keyword>
<evidence type="ECO:0000313" key="4">
    <source>
        <dbReference type="EMBL" id="GED71692.1"/>
    </source>
</evidence>
<dbReference type="STRING" id="54915.ADS79_24990"/>
<keyword evidence="2" id="KW-0813">Transport</keyword>
<dbReference type="Pfam" id="PF01547">
    <property type="entry name" value="SBP_bac_1"/>
    <property type="match status" value="1"/>
</dbReference>
<feature type="signal peptide" evidence="3">
    <location>
        <begin position="1"/>
        <end position="29"/>
    </location>
</feature>
<accession>A0A0K9YKK5</accession>
<evidence type="ECO:0000256" key="2">
    <source>
        <dbReference type="ARBA" id="ARBA00022448"/>
    </source>
</evidence>
<feature type="chain" id="PRO_5039661576" evidence="3">
    <location>
        <begin position="30"/>
        <end position="454"/>
    </location>
</feature>
<dbReference type="SUPFAM" id="SSF53850">
    <property type="entry name" value="Periplasmic binding protein-like II"/>
    <property type="match status" value="1"/>
</dbReference>
<evidence type="ECO:0000313" key="6">
    <source>
        <dbReference type="Proteomes" id="UP000036834"/>
    </source>
</evidence>
<reference evidence="5" key="2">
    <citation type="submission" date="2015-07" db="EMBL/GenBank/DDBJ databases">
        <title>MeaNS - Measles Nucleotide Surveillance Program.</title>
        <authorList>
            <person name="Tran T."/>
            <person name="Druce J."/>
        </authorList>
    </citation>
    <scope>NUCLEOTIDE SEQUENCE</scope>
    <source>
        <strain evidence="5">DSM 9887</strain>
    </source>
</reference>
<evidence type="ECO:0000256" key="3">
    <source>
        <dbReference type="SAM" id="SignalP"/>
    </source>
</evidence>
<protein>
    <submittedName>
        <fullName evidence="4">ABC transporter extracellular-binding protein YurO</fullName>
    </submittedName>
</protein>
<dbReference type="Gene3D" id="3.40.190.10">
    <property type="entry name" value="Periplasmic binding protein-like II"/>
    <property type="match status" value="2"/>
</dbReference>
<dbReference type="Proteomes" id="UP000319578">
    <property type="component" value="Unassembled WGS sequence"/>
</dbReference>
<sequence>MHRTNFARIMLCVAMLAFFIAGCQSPASSGGSKGSEQAKAEPAAAENKQGDVLKLLIPSFNNETEKRQWDNVVKKFEEMNPGVKIDLATGDTNTESGKLTTMLQSGVTPPDAILMNAGPGRVRILSDVDLIKPLNDWYMQNGWKDKLRPFAYDLISGNDNLYELPHTMDAVSVYYNKDLFEQNGIGVPTTAGEFLNAMKKLHDNNITPIIVGGRTPITVGTLFSLILQSSAGKEAVAKLIYSEAKWNDPQYVKAAETMSDWANQGYIGKESVSLNLTDAKFAMLNKKAGMFISTTHIISDVVDQKLEGSIGSFTIPSLTDASKTNPTGGLGYTWVVPAKTTQTELVEKWMNYIVSEEYAKVVLGDPSYNLIPASKAAMGIKPAGSQLAEAMSSIAQESGYNPSVFIGSEAKQAYYQNLTGLIGGLVKPKDAMDNIAAAAAKDEAAGYKLSRKSN</sequence>
<dbReference type="RefSeq" id="WP_049741177.1">
    <property type="nucleotide sequence ID" value="NZ_BJON01000022.1"/>
</dbReference>
<dbReference type="PROSITE" id="PS51257">
    <property type="entry name" value="PROKAR_LIPOPROTEIN"/>
    <property type="match status" value="1"/>
</dbReference>
<reference evidence="6" key="1">
    <citation type="submission" date="2015-07" db="EMBL/GenBank/DDBJ databases">
        <title>Genome sequencing project for genomic taxonomy and phylogenomics of Bacillus-like bacteria.</title>
        <authorList>
            <person name="Liu B."/>
            <person name="Wang J."/>
            <person name="Zhu Y."/>
            <person name="Liu G."/>
            <person name="Chen Q."/>
            <person name="Chen Z."/>
            <person name="Lan J."/>
            <person name="Che J."/>
            <person name="Ge C."/>
            <person name="Shi H."/>
            <person name="Pan Z."/>
            <person name="Liu X."/>
        </authorList>
    </citation>
    <scope>NUCLEOTIDE SEQUENCE [LARGE SCALE GENOMIC DNA]</scope>
    <source>
        <strain evidence="6">DSM 9887</strain>
    </source>
</reference>
<dbReference type="EMBL" id="LGIQ01000011">
    <property type="protein sequence ID" value="KNB69182.1"/>
    <property type="molecule type" value="Genomic_DNA"/>
</dbReference>
<name>A0A0K9YKK5_9BACL</name>
<gene>
    <name evidence="4" type="primary">yurO_3</name>
    <name evidence="5" type="ORF">ADS79_24990</name>
    <name evidence="4" type="ORF">BRE01_53940</name>
</gene>
<keyword evidence="7" id="KW-1185">Reference proteome</keyword>
<dbReference type="OrthoDB" id="9798191at2"/>
<dbReference type="PANTHER" id="PTHR43649">
    <property type="entry name" value="ARABINOSE-BINDING PROTEIN-RELATED"/>
    <property type="match status" value="1"/>
</dbReference>